<feature type="signal peptide" evidence="1">
    <location>
        <begin position="1"/>
        <end position="28"/>
    </location>
</feature>
<gene>
    <name evidence="2" type="ORF">LTSEALA_6378</name>
</gene>
<comment type="caution">
    <text evidence="2">The sequence shown here is derived from an EMBL/GenBank/DDBJ whole genome shotgun (WGS) entry which is preliminary data.</text>
</comment>
<feature type="chain" id="PRO_5003480505" evidence="1">
    <location>
        <begin position="29"/>
        <end position="109"/>
    </location>
</feature>
<keyword evidence="1" id="KW-0732">Signal</keyword>
<reference evidence="2 3" key="1">
    <citation type="journal article" date="2011" name="BMC Genomics">
        <title>Genome sequencing reveals diversification of virulence factor content and possible host adaptation in distinct subpopulations of Salmonella enterica.</title>
        <authorList>
            <person name="den Bakker H.C."/>
            <person name="Moreno Switt A.I."/>
            <person name="Govoni G."/>
            <person name="Cummings C.A."/>
            <person name="Ranieri M.L."/>
            <person name="Degoricija L."/>
            <person name="Hoelzer K."/>
            <person name="Rodriguez-Rivera L.D."/>
            <person name="Brown S."/>
            <person name="Bolchacova E."/>
            <person name="Furtado M.R."/>
            <person name="Wiedmann M."/>
        </authorList>
    </citation>
    <scope>NUCLEOTIDE SEQUENCE [LARGE SCALE GENOMIC DNA]</scope>
    <source>
        <strain evidence="2 3">R6-377</strain>
    </source>
</reference>
<proteinExistence type="predicted"/>
<evidence type="ECO:0000256" key="1">
    <source>
        <dbReference type="SAM" id="SignalP"/>
    </source>
</evidence>
<dbReference type="EMBL" id="AFCJ01002678">
    <property type="protein sequence ID" value="EHC27913.1"/>
    <property type="molecule type" value="Genomic_DNA"/>
</dbReference>
<dbReference type="AlphaFoldDB" id="G5LY16"/>
<accession>G5LY16</accession>
<evidence type="ECO:0000313" key="3">
    <source>
        <dbReference type="Proteomes" id="UP000004642"/>
    </source>
</evidence>
<name>G5LY16_SALET</name>
<sequence length="109" mass="11852">MRFQRMKKSPLCCYLFCAAMSASSAALAATAPVSAGVIHFKGQIVEYGCNLAPHDRNIEVSCLRNNIPHLQTVATPSGNAISLMNGIATVRHVSLKDHPEIQSLIVQYR</sequence>
<protein>
    <submittedName>
        <fullName evidence="2">Putative periplasmic protein</fullName>
    </submittedName>
</protein>
<dbReference type="PATRIC" id="fig|913241.3.peg.4924"/>
<evidence type="ECO:0000313" key="2">
    <source>
        <dbReference type="EMBL" id="EHC27913.1"/>
    </source>
</evidence>
<organism evidence="2 3">
    <name type="scientific">Salmonella enterica subsp. enterica serovar Alachua str. R6-377</name>
    <dbReference type="NCBI Taxonomy" id="913241"/>
    <lineage>
        <taxon>Bacteria</taxon>
        <taxon>Pseudomonadati</taxon>
        <taxon>Pseudomonadota</taxon>
        <taxon>Gammaproteobacteria</taxon>
        <taxon>Enterobacterales</taxon>
        <taxon>Enterobacteriaceae</taxon>
        <taxon>Salmonella</taxon>
    </lineage>
</organism>
<dbReference type="Proteomes" id="UP000004642">
    <property type="component" value="Unassembled WGS sequence"/>
</dbReference>